<evidence type="ECO:0000256" key="1">
    <source>
        <dbReference type="ARBA" id="ARBA00022741"/>
    </source>
</evidence>
<dbReference type="PANTHER" id="PTHR47957">
    <property type="entry name" value="ATP-DEPENDENT HELICASE HRQ1"/>
    <property type="match status" value="1"/>
</dbReference>
<dbReference type="EMBL" id="NMVQ01000005">
    <property type="protein sequence ID" value="OYO24141.1"/>
    <property type="molecule type" value="Genomic_DNA"/>
</dbReference>
<dbReference type="Pfam" id="PF09369">
    <property type="entry name" value="MZB"/>
    <property type="match status" value="1"/>
</dbReference>
<keyword evidence="7" id="KW-1185">Reference proteome</keyword>
<reference evidence="6 7" key="1">
    <citation type="submission" date="2017-07" db="EMBL/GenBank/DDBJ databases">
        <title>Draft whole genome sequences of clinical Proprionibacteriaceae strains.</title>
        <authorList>
            <person name="Bernier A.-M."/>
            <person name="Bernard K."/>
            <person name="Domingo M.-C."/>
        </authorList>
    </citation>
    <scope>NUCLEOTIDE SEQUENCE [LARGE SCALE GENOMIC DNA]</scope>
    <source>
        <strain evidence="6 7">NML 130396</strain>
    </source>
</reference>
<dbReference type="InterPro" id="IPR018973">
    <property type="entry name" value="MZB"/>
</dbReference>
<feature type="region of interest" description="Disordered" evidence="3">
    <location>
        <begin position="754"/>
        <end position="778"/>
    </location>
</feature>
<dbReference type="Pfam" id="PF22982">
    <property type="entry name" value="WHD_HRQ1"/>
    <property type="match status" value="1"/>
</dbReference>
<feature type="domain" description="Helicase ATP-binding" evidence="4">
    <location>
        <begin position="56"/>
        <end position="255"/>
    </location>
</feature>
<dbReference type="Gene3D" id="3.40.50.300">
    <property type="entry name" value="P-loop containing nucleotide triphosphate hydrolases"/>
    <property type="match status" value="2"/>
</dbReference>
<dbReference type="Proteomes" id="UP000216311">
    <property type="component" value="Unassembled WGS sequence"/>
</dbReference>
<dbReference type="RefSeq" id="WP_094363021.1">
    <property type="nucleotide sequence ID" value="NZ_NMVQ01000005.1"/>
</dbReference>
<evidence type="ECO:0000256" key="2">
    <source>
        <dbReference type="ARBA" id="ARBA00022840"/>
    </source>
</evidence>
<feature type="domain" description="Helicase C-terminal" evidence="5">
    <location>
        <begin position="281"/>
        <end position="429"/>
    </location>
</feature>
<dbReference type="PROSITE" id="PS51194">
    <property type="entry name" value="HELICASE_CTER"/>
    <property type="match status" value="1"/>
</dbReference>
<sequence>MIPAWLAEHPDLRATLVRPGSAGAAVDWPDWAPEPVISALRRAGLERPWRHQAEAAAYAHSGRPTMVATPTASGKSLAYLLPVLAATWGGTPTSAPPSPDLPGRRTPKALLKREHTALYLAPTKALAHDQARVCGELGIDSWRFADLDGDSSPEQRAWARDHATFLLTNPDLLHRSVLPGHQRWQGFLKSLRYVVIDEAHHYQGVFGMQVSLVLRRLRRLCRALGADPVVIGASATLADPAGTLSALTGVDRGAVASVTVSGAPRPETRLLVCRPEDPRSAVGELFGRLATEGVQTCAFVGSRSRAEQLAADARRAGVGAAAYRAGLLPHERRDLERALAERRLLAIASTSALELGVDVGGLDAVLLDGHPGDPTALWQRIGRAGRRERPGLAVLVAGDNPLDAWWCDHPDELLSATGAPPPASPTDRVLAPQLAAAAQEQPLTADDERWFGARCVGLADRLAAGGVLRRRAAGWFWTRPDRAVDSIDLRSCGQQVEVCEPATGRVIGTLDTSRADRELHPGAVYRHQGETWLVSEDAAADDLVYAAPARPGYLTVARSESRVTELHGRERPLGAGVVAHGPARVLSRVTGFLRLDEVTGQVWDETPLTMPERRLDTTAVWFELPASAVPEWTPARARAAAHALEHALTGLLGTVLRGDPRALSGWTETPTGTGAWRIGLHELVPGGSGLSAAGAELADQWLAAVLDRLSRCQCGTGCPRCVLATRCPDGNRGLDRGGALELARLFCSVAPLDSAPLSSAAPRGREPRPRSADPVPVP</sequence>
<dbReference type="InterPro" id="IPR055227">
    <property type="entry name" value="HRQ1_WHD"/>
</dbReference>
<dbReference type="PANTHER" id="PTHR47957:SF3">
    <property type="entry name" value="ATP-DEPENDENT HELICASE HRQ1"/>
    <property type="match status" value="1"/>
</dbReference>
<comment type="caution">
    <text evidence="6">The sequence shown here is derived from an EMBL/GenBank/DDBJ whole genome shotgun (WGS) entry which is preliminary data.</text>
</comment>
<protein>
    <submittedName>
        <fullName evidence="6">Helicase</fullName>
    </submittedName>
</protein>
<dbReference type="SUPFAM" id="SSF52540">
    <property type="entry name" value="P-loop containing nucleoside triphosphate hydrolases"/>
    <property type="match status" value="1"/>
</dbReference>
<dbReference type="AlphaFoldDB" id="A0A255H945"/>
<dbReference type="OrthoDB" id="143059at2"/>
<keyword evidence="1" id="KW-0547">Nucleotide-binding</keyword>
<keyword evidence="2" id="KW-0067">ATP-binding</keyword>
<dbReference type="GO" id="GO:0036297">
    <property type="term" value="P:interstrand cross-link repair"/>
    <property type="evidence" value="ECO:0007669"/>
    <property type="project" value="TreeGrafter"/>
</dbReference>
<evidence type="ECO:0000259" key="5">
    <source>
        <dbReference type="PROSITE" id="PS51194"/>
    </source>
</evidence>
<gene>
    <name evidence="6" type="ORF">CGZ93_04805</name>
</gene>
<dbReference type="GO" id="GO:0043138">
    <property type="term" value="F:3'-5' DNA helicase activity"/>
    <property type="evidence" value="ECO:0007669"/>
    <property type="project" value="TreeGrafter"/>
</dbReference>
<name>A0A255H945_9ACTN</name>
<dbReference type="Pfam" id="PF00270">
    <property type="entry name" value="DEAD"/>
    <property type="match status" value="1"/>
</dbReference>
<dbReference type="SMART" id="SM00490">
    <property type="entry name" value="HELICc"/>
    <property type="match status" value="1"/>
</dbReference>
<dbReference type="GO" id="GO:0006289">
    <property type="term" value="P:nucleotide-excision repair"/>
    <property type="evidence" value="ECO:0007669"/>
    <property type="project" value="TreeGrafter"/>
</dbReference>
<evidence type="ECO:0000313" key="7">
    <source>
        <dbReference type="Proteomes" id="UP000216311"/>
    </source>
</evidence>
<organism evidence="6 7">
    <name type="scientific">Enemella dayhoffiae</name>
    <dbReference type="NCBI Taxonomy" id="2016507"/>
    <lineage>
        <taxon>Bacteria</taxon>
        <taxon>Bacillati</taxon>
        <taxon>Actinomycetota</taxon>
        <taxon>Actinomycetes</taxon>
        <taxon>Propionibacteriales</taxon>
        <taxon>Propionibacteriaceae</taxon>
        <taxon>Enemella</taxon>
    </lineage>
</organism>
<evidence type="ECO:0000313" key="6">
    <source>
        <dbReference type="EMBL" id="OYO24141.1"/>
    </source>
</evidence>
<dbReference type="Pfam" id="PF00271">
    <property type="entry name" value="Helicase_C"/>
    <property type="match status" value="1"/>
</dbReference>
<dbReference type="GO" id="GO:0003676">
    <property type="term" value="F:nucleic acid binding"/>
    <property type="evidence" value="ECO:0007669"/>
    <property type="project" value="InterPro"/>
</dbReference>
<dbReference type="InterPro" id="IPR027417">
    <property type="entry name" value="P-loop_NTPase"/>
</dbReference>
<keyword evidence="6" id="KW-0378">Hydrolase</keyword>
<keyword evidence="6" id="KW-0347">Helicase</keyword>
<proteinExistence type="predicted"/>
<dbReference type="InterPro" id="IPR001650">
    <property type="entry name" value="Helicase_C-like"/>
</dbReference>
<dbReference type="SMART" id="SM00487">
    <property type="entry name" value="DEXDc"/>
    <property type="match status" value="1"/>
</dbReference>
<evidence type="ECO:0000259" key="4">
    <source>
        <dbReference type="PROSITE" id="PS51192"/>
    </source>
</evidence>
<dbReference type="PROSITE" id="PS51192">
    <property type="entry name" value="HELICASE_ATP_BIND_1"/>
    <property type="match status" value="1"/>
</dbReference>
<dbReference type="InterPro" id="IPR014001">
    <property type="entry name" value="Helicase_ATP-bd"/>
</dbReference>
<accession>A0A255H945</accession>
<dbReference type="InterPro" id="IPR011545">
    <property type="entry name" value="DEAD/DEAH_box_helicase_dom"/>
</dbReference>
<evidence type="ECO:0000256" key="3">
    <source>
        <dbReference type="SAM" id="MobiDB-lite"/>
    </source>
</evidence>
<dbReference type="GO" id="GO:0005524">
    <property type="term" value="F:ATP binding"/>
    <property type="evidence" value="ECO:0007669"/>
    <property type="project" value="UniProtKB-KW"/>
</dbReference>